<keyword evidence="1" id="KW-0812">Transmembrane</keyword>
<evidence type="ECO:0000313" key="2">
    <source>
        <dbReference type="EMBL" id="KKU30894.1"/>
    </source>
</evidence>
<comment type="caution">
    <text evidence="2">The sequence shown here is derived from an EMBL/GenBank/DDBJ whole genome shotgun (WGS) entry which is preliminary data.</text>
</comment>
<accession>A0A0G1PDL4</accession>
<dbReference type="EMBL" id="LCMF01000010">
    <property type="protein sequence ID" value="KKU30894.1"/>
    <property type="molecule type" value="Genomic_DNA"/>
</dbReference>
<proteinExistence type="predicted"/>
<gene>
    <name evidence="2" type="ORF">UX44_C0010G0011</name>
</gene>
<feature type="transmembrane region" description="Helical" evidence="1">
    <location>
        <begin position="12"/>
        <end position="34"/>
    </location>
</feature>
<keyword evidence="1" id="KW-0472">Membrane</keyword>
<reference evidence="2 3" key="1">
    <citation type="journal article" date="2015" name="Nature">
        <title>rRNA introns, odd ribosomes, and small enigmatic genomes across a large radiation of phyla.</title>
        <authorList>
            <person name="Brown C.T."/>
            <person name="Hug L.A."/>
            <person name="Thomas B.C."/>
            <person name="Sharon I."/>
            <person name="Castelle C.J."/>
            <person name="Singh A."/>
            <person name="Wilkins M.J."/>
            <person name="Williams K.H."/>
            <person name="Banfield J.F."/>
        </authorList>
    </citation>
    <scope>NUCLEOTIDE SEQUENCE [LARGE SCALE GENOMIC DNA]</scope>
</reference>
<protein>
    <submittedName>
        <fullName evidence="2">Uncharacterized protein</fullName>
    </submittedName>
</protein>
<keyword evidence="1" id="KW-1133">Transmembrane helix</keyword>
<organism evidence="2 3">
    <name type="scientific">candidate division WWE3 bacterium GW2011_GWA1_46_21</name>
    <dbReference type="NCBI Taxonomy" id="1619107"/>
    <lineage>
        <taxon>Bacteria</taxon>
        <taxon>Katanobacteria</taxon>
    </lineage>
</organism>
<dbReference type="Proteomes" id="UP000034732">
    <property type="component" value="Unassembled WGS sequence"/>
</dbReference>
<sequence>MPAAILSTLSSFLDHNGALVVFGTLTVVFFMMSALKPNRGTFFLFFGFLLLTLKFEYEKHLFLKIQTDMLDLMFPVGTRFTKYAVINLFLEEIVPLGLGLVGWVSVVGSVISAIFFGKPGAND</sequence>
<evidence type="ECO:0000256" key="1">
    <source>
        <dbReference type="SAM" id="Phobius"/>
    </source>
</evidence>
<evidence type="ECO:0000313" key="3">
    <source>
        <dbReference type="Proteomes" id="UP000034732"/>
    </source>
</evidence>
<name>A0A0G1PDL4_UNCKA</name>
<dbReference type="AlphaFoldDB" id="A0A0G1PDL4"/>
<feature type="transmembrane region" description="Helical" evidence="1">
    <location>
        <begin position="96"/>
        <end position="117"/>
    </location>
</feature>
<feature type="transmembrane region" description="Helical" evidence="1">
    <location>
        <begin position="40"/>
        <end position="57"/>
    </location>
</feature>